<sequence length="309" mass="36391">MFEDLNERLAAVKEKARGMEKWEARLHQLQEELVELERTRNQSRRRLAAEEKDVERLSGASLSAFIYFILGKKLEKLDQEQREALEAKIKYEHAERAVQDVQQQIDQVQQRIREVRNSEADYELLFQEKERRILDSNQELRELADRLAELMVQNKELQEALDAGISVQEDLRLAEESLNSARNWGTYDMLGGGMISTHIKHSRIDGAMEHVYRAENNLQRFGKELRDVGDTLSVDMKIDGFLTFTDYFFDNLITDWFVQGRINEILNQVITKASQVDELMDHLSRSKRQAEQQFEVLHRQYVQMVETYH</sequence>
<accession>A0A3S9UZS1</accession>
<dbReference type="Proteomes" id="UP000270678">
    <property type="component" value="Chromosome"/>
</dbReference>
<feature type="coiled-coil region" evidence="1">
    <location>
        <begin position="12"/>
        <end position="160"/>
    </location>
</feature>
<feature type="coiled-coil region" evidence="1">
    <location>
        <begin position="273"/>
        <end position="300"/>
    </location>
</feature>
<dbReference type="OrthoDB" id="3540923at2"/>
<dbReference type="KEGG" id="plut:EI981_16240"/>
<keyword evidence="3" id="KW-1185">Reference proteome</keyword>
<organism evidence="2 3">
    <name type="scientific">Paenibacillus lutimineralis</name>
    <dbReference type="NCBI Taxonomy" id="2707005"/>
    <lineage>
        <taxon>Bacteria</taxon>
        <taxon>Bacillati</taxon>
        <taxon>Bacillota</taxon>
        <taxon>Bacilli</taxon>
        <taxon>Bacillales</taxon>
        <taxon>Paenibacillaceae</taxon>
        <taxon>Paenibacillus</taxon>
    </lineage>
</organism>
<proteinExistence type="predicted"/>
<dbReference type="AlphaFoldDB" id="A0A3S9UZS1"/>
<dbReference type="EMBL" id="CP034346">
    <property type="protein sequence ID" value="AZS15832.1"/>
    <property type="molecule type" value="Genomic_DNA"/>
</dbReference>
<evidence type="ECO:0000313" key="2">
    <source>
        <dbReference type="EMBL" id="AZS15832.1"/>
    </source>
</evidence>
<evidence type="ECO:0000256" key="1">
    <source>
        <dbReference type="SAM" id="Coils"/>
    </source>
</evidence>
<dbReference type="RefSeq" id="WP_126999860.1">
    <property type="nucleotide sequence ID" value="NZ_CP034346.1"/>
</dbReference>
<reference evidence="3" key="1">
    <citation type="submission" date="2018-12" db="EMBL/GenBank/DDBJ databases">
        <title>Complete genome sequence of Paenibacillus sp. MBLB1234.</title>
        <authorList>
            <person name="Nam Y.-D."/>
            <person name="Kang J."/>
            <person name="Chung W.-H."/>
            <person name="Park Y.S."/>
        </authorList>
    </citation>
    <scope>NUCLEOTIDE SEQUENCE [LARGE SCALE GENOMIC DNA]</scope>
    <source>
        <strain evidence="3">MBLB1234</strain>
    </source>
</reference>
<protein>
    <submittedName>
        <fullName evidence="2">Uncharacterized protein</fullName>
    </submittedName>
</protein>
<name>A0A3S9UZS1_9BACL</name>
<gene>
    <name evidence="2" type="ORF">EI981_16240</name>
</gene>
<evidence type="ECO:0000313" key="3">
    <source>
        <dbReference type="Proteomes" id="UP000270678"/>
    </source>
</evidence>
<keyword evidence="1" id="KW-0175">Coiled coil</keyword>